<dbReference type="CDD" id="cd00075">
    <property type="entry name" value="HATPase"/>
    <property type="match status" value="1"/>
</dbReference>
<comment type="catalytic activity">
    <reaction evidence="1">
        <text>ATP + protein L-histidine = ADP + protein N-phospho-L-histidine.</text>
        <dbReference type="EC" id="2.7.13.3"/>
    </reaction>
</comment>
<feature type="domain" description="Histidine kinase" evidence="15">
    <location>
        <begin position="201"/>
        <end position="416"/>
    </location>
</feature>
<dbReference type="InterPro" id="IPR003660">
    <property type="entry name" value="HAMP_dom"/>
</dbReference>
<dbReference type="FunFam" id="3.30.565.10:FF:000006">
    <property type="entry name" value="Sensor histidine kinase WalK"/>
    <property type="match status" value="1"/>
</dbReference>
<dbReference type="Gene3D" id="3.30.565.10">
    <property type="entry name" value="Histidine kinase-like ATPase, C-terminal domain"/>
    <property type="match status" value="1"/>
</dbReference>
<feature type="domain" description="HAMP" evidence="16">
    <location>
        <begin position="134"/>
        <end position="186"/>
    </location>
</feature>
<name>A0A841KTV0_9FIRM</name>
<dbReference type="PROSITE" id="PS50885">
    <property type="entry name" value="HAMP"/>
    <property type="match status" value="1"/>
</dbReference>
<dbReference type="Gene3D" id="6.10.340.10">
    <property type="match status" value="1"/>
</dbReference>
<reference evidence="17 18" key="1">
    <citation type="submission" date="2020-08" db="EMBL/GenBank/DDBJ databases">
        <title>Genomic Encyclopedia of Type Strains, Phase IV (KMG-IV): sequencing the most valuable type-strain genomes for metagenomic binning, comparative biology and taxonomic classification.</title>
        <authorList>
            <person name="Goeker M."/>
        </authorList>
    </citation>
    <scope>NUCLEOTIDE SEQUENCE [LARGE SCALE GENOMIC DNA]</scope>
    <source>
        <strain evidence="17 18">DSM 103526</strain>
    </source>
</reference>
<evidence type="ECO:0000256" key="11">
    <source>
        <dbReference type="ARBA" id="ARBA00022989"/>
    </source>
</evidence>
<comment type="caution">
    <text evidence="17">The sequence shown here is derived from an EMBL/GenBank/DDBJ whole genome shotgun (WGS) entry which is preliminary data.</text>
</comment>
<keyword evidence="9" id="KW-0418">Kinase</keyword>
<evidence type="ECO:0000256" key="3">
    <source>
        <dbReference type="ARBA" id="ARBA00012438"/>
    </source>
</evidence>
<dbReference type="GO" id="GO:0005886">
    <property type="term" value="C:plasma membrane"/>
    <property type="evidence" value="ECO:0007669"/>
    <property type="project" value="UniProtKB-SubCell"/>
</dbReference>
<keyword evidence="10" id="KW-0067">ATP-binding</keyword>
<evidence type="ECO:0000259" key="16">
    <source>
        <dbReference type="PROSITE" id="PS50885"/>
    </source>
</evidence>
<evidence type="ECO:0000256" key="1">
    <source>
        <dbReference type="ARBA" id="ARBA00000085"/>
    </source>
</evidence>
<dbReference type="EC" id="2.7.13.3" evidence="3"/>
<evidence type="ECO:0000256" key="4">
    <source>
        <dbReference type="ARBA" id="ARBA00022475"/>
    </source>
</evidence>
<evidence type="ECO:0000256" key="14">
    <source>
        <dbReference type="SAM" id="Phobius"/>
    </source>
</evidence>
<dbReference type="GO" id="GO:0000155">
    <property type="term" value="F:phosphorelay sensor kinase activity"/>
    <property type="evidence" value="ECO:0007669"/>
    <property type="project" value="InterPro"/>
</dbReference>
<evidence type="ECO:0000256" key="7">
    <source>
        <dbReference type="ARBA" id="ARBA00022692"/>
    </source>
</evidence>
<dbReference type="SMART" id="SM00388">
    <property type="entry name" value="HisKA"/>
    <property type="match status" value="1"/>
</dbReference>
<evidence type="ECO:0000313" key="17">
    <source>
        <dbReference type="EMBL" id="MBB6214362.1"/>
    </source>
</evidence>
<keyword evidence="6" id="KW-0808">Transferase</keyword>
<dbReference type="CDD" id="cd06225">
    <property type="entry name" value="HAMP"/>
    <property type="match status" value="1"/>
</dbReference>
<keyword evidence="12" id="KW-0902">Two-component regulatory system</keyword>
<dbReference type="InterPro" id="IPR004358">
    <property type="entry name" value="Sig_transdc_His_kin-like_C"/>
</dbReference>
<dbReference type="InterPro" id="IPR036097">
    <property type="entry name" value="HisK_dim/P_sf"/>
</dbReference>
<evidence type="ECO:0000256" key="9">
    <source>
        <dbReference type="ARBA" id="ARBA00022777"/>
    </source>
</evidence>
<evidence type="ECO:0000256" key="2">
    <source>
        <dbReference type="ARBA" id="ARBA00004651"/>
    </source>
</evidence>
<accession>A0A841KTV0</accession>
<dbReference type="PROSITE" id="PS50109">
    <property type="entry name" value="HIS_KIN"/>
    <property type="match status" value="1"/>
</dbReference>
<proteinExistence type="predicted"/>
<dbReference type="InterPro" id="IPR005467">
    <property type="entry name" value="His_kinase_dom"/>
</dbReference>
<dbReference type="PRINTS" id="PR00344">
    <property type="entry name" value="BCTRLSENSOR"/>
</dbReference>
<evidence type="ECO:0000313" key="18">
    <source>
        <dbReference type="Proteomes" id="UP000579281"/>
    </source>
</evidence>
<keyword evidence="7 14" id="KW-0812">Transmembrane</keyword>
<dbReference type="SUPFAM" id="SSF55874">
    <property type="entry name" value="ATPase domain of HSP90 chaperone/DNA topoisomerase II/histidine kinase"/>
    <property type="match status" value="1"/>
</dbReference>
<evidence type="ECO:0000256" key="10">
    <source>
        <dbReference type="ARBA" id="ARBA00022840"/>
    </source>
</evidence>
<dbReference type="EMBL" id="JACHEN010000002">
    <property type="protein sequence ID" value="MBB6214362.1"/>
    <property type="molecule type" value="Genomic_DNA"/>
</dbReference>
<dbReference type="Pfam" id="PF02518">
    <property type="entry name" value="HATPase_c"/>
    <property type="match status" value="1"/>
</dbReference>
<protein>
    <recommendedName>
        <fullName evidence="3">histidine kinase</fullName>
        <ecNumber evidence="3">2.7.13.3</ecNumber>
    </recommendedName>
</protein>
<feature type="transmembrane region" description="Helical" evidence="14">
    <location>
        <begin position="14"/>
        <end position="37"/>
    </location>
</feature>
<sequence length="417" mass="47358">MEGNMLRNPEIKGLLLGLLVVLMVMFALGGILFFSLWDSFNRELVEKNISIMGNILSRHPELRDEIIEDFVKESTEDERLTGIEAAEKYGYTVEMPISIIPVIRRYYSRFLGMGIGGIMMGILLSLGTFLFFIRIMYRRIALLSEGAEKIVEGDFTIRLPESDEGAFSKLAHQFNQMSKVLEGNLERLKADRVFLKNITSDISHQLKTPLASLKMFNELMLDEGMDQDTQRQFLIKSEQQLERMEWLIKSLLKMARIEAEAIEFKKEDASILETVKEGVESLRPRAEVKGQQLEIRSVSHDIHFIHDHNWIAEAISNMVKNAIDHTGYGGKIEIEISETPVMVRITITDNGEGIREEDLPHIFERFYKGKDNVHGSGTGIGLALSKVIIENHHGRMAVKSKVGEGTTFIITFLKGII</sequence>
<dbReference type="SMART" id="SM00387">
    <property type="entry name" value="HATPase_c"/>
    <property type="match status" value="1"/>
</dbReference>
<dbReference type="SMART" id="SM00304">
    <property type="entry name" value="HAMP"/>
    <property type="match status" value="1"/>
</dbReference>
<comment type="subcellular location">
    <subcellularLocation>
        <location evidence="2">Cell membrane</location>
        <topology evidence="2">Multi-pass membrane protein</topology>
    </subcellularLocation>
</comment>
<dbReference type="CDD" id="cd00082">
    <property type="entry name" value="HisKA"/>
    <property type="match status" value="1"/>
</dbReference>
<keyword evidence="13 14" id="KW-0472">Membrane</keyword>
<dbReference type="SUPFAM" id="SSF47384">
    <property type="entry name" value="Homodimeric domain of signal transducing histidine kinase"/>
    <property type="match status" value="1"/>
</dbReference>
<dbReference type="Proteomes" id="UP000579281">
    <property type="component" value="Unassembled WGS sequence"/>
</dbReference>
<organism evidence="17 18">
    <name type="scientific">Anaerosolibacter carboniphilus</name>
    <dbReference type="NCBI Taxonomy" id="1417629"/>
    <lineage>
        <taxon>Bacteria</taxon>
        <taxon>Bacillati</taxon>
        <taxon>Bacillota</taxon>
        <taxon>Clostridia</taxon>
        <taxon>Peptostreptococcales</taxon>
        <taxon>Thermotaleaceae</taxon>
        <taxon>Anaerosolibacter</taxon>
    </lineage>
</organism>
<evidence type="ECO:0000256" key="12">
    <source>
        <dbReference type="ARBA" id="ARBA00023012"/>
    </source>
</evidence>
<evidence type="ECO:0000256" key="8">
    <source>
        <dbReference type="ARBA" id="ARBA00022741"/>
    </source>
</evidence>
<dbReference type="Pfam" id="PF00512">
    <property type="entry name" value="HisKA"/>
    <property type="match status" value="1"/>
</dbReference>
<keyword evidence="18" id="KW-1185">Reference proteome</keyword>
<keyword evidence="5" id="KW-0597">Phosphoprotein</keyword>
<keyword evidence="4" id="KW-1003">Cell membrane</keyword>
<gene>
    <name evidence="17" type="ORF">HNQ80_000442</name>
</gene>
<evidence type="ECO:0000256" key="5">
    <source>
        <dbReference type="ARBA" id="ARBA00022553"/>
    </source>
</evidence>
<dbReference type="InterPro" id="IPR003661">
    <property type="entry name" value="HisK_dim/P_dom"/>
</dbReference>
<dbReference type="Gene3D" id="1.10.287.130">
    <property type="match status" value="1"/>
</dbReference>
<dbReference type="RefSeq" id="WP_184307730.1">
    <property type="nucleotide sequence ID" value="NZ_JACHEN010000002.1"/>
</dbReference>
<dbReference type="PANTHER" id="PTHR45528">
    <property type="entry name" value="SENSOR HISTIDINE KINASE CPXA"/>
    <property type="match status" value="1"/>
</dbReference>
<dbReference type="InterPro" id="IPR036890">
    <property type="entry name" value="HATPase_C_sf"/>
</dbReference>
<evidence type="ECO:0000259" key="15">
    <source>
        <dbReference type="PROSITE" id="PS50109"/>
    </source>
</evidence>
<dbReference type="InterPro" id="IPR050398">
    <property type="entry name" value="HssS/ArlS-like"/>
</dbReference>
<dbReference type="Pfam" id="PF00672">
    <property type="entry name" value="HAMP"/>
    <property type="match status" value="1"/>
</dbReference>
<dbReference type="GO" id="GO:0005524">
    <property type="term" value="F:ATP binding"/>
    <property type="evidence" value="ECO:0007669"/>
    <property type="project" value="UniProtKB-KW"/>
</dbReference>
<dbReference type="AlphaFoldDB" id="A0A841KTV0"/>
<dbReference type="PANTHER" id="PTHR45528:SF1">
    <property type="entry name" value="SENSOR HISTIDINE KINASE CPXA"/>
    <property type="match status" value="1"/>
</dbReference>
<evidence type="ECO:0000256" key="6">
    <source>
        <dbReference type="ARBA" id="ARBA00022679"/>
    </source>
</evidence>
<feature type="transmembrane region" description="Helical" evidence="14">
    <location>
        <begin position="110"/>
        <end position="133"/>
    </location>
</feature>
<dbReference type="InterPro" id="IPR003594">
    <property type="entry name" value="HATPase_dom"/>
</dbReference>
<evidence type="ECO:0000256" key="13">
    <source>
        <dbReference type="ARBA" id="ARBA00023136"/>
    </source>
</evidence>
<keyword evidence="11 14" id="KW-1133">Transmembrane helix</keyword>
<keyword evidence="8" id="KW-0547">Nucleotide-binding</keyword>